<dbReference type="AlphaFoldDB" id="A0AAV4R5X8"/>
<protein>
    <submittedName>
        <fullName evidence="1">Uncharacterized protein</fullName>
    </submittedName>
</protein>
<dbReference type="EMBL" id="BPLR01007377">
    <property type="protein sequence ID" value="GIY16426.1"/>
    <property type="molecule type" value="Genomic_DNA"/>
</dbReference>
<proteinExistence type="predicted"/>
<gene>
    <name evidence="1" type="ORF">CEXT_269101</name>
</gene>
<organism evidence="1 2">
    <name type="scientific">Caerostris extrusa</name>
    <name type="common">Bark spider</name>
    <name type="synonym">Caerostris bankana</name>
    <dbReference type="NCBI Taxonomy" id="172846"/>
    <lineage>
        <taxon>Eukaryota</taxon>
        <taxon>Metazoa</taxon>
        <taxon>Ecdysozoa</taxon>
        <taxon>Arthropoda</taxon>
        <taxon>Chelicerata</taxon>
        <taxon>Arachnida</taxon>
        <taxon>Araneae</taxon>
        <taxon>Araneomorphae</taxon>
        <taxon>Entelegynae</taxon>
        <taxon>Araneoidea</taxon>
        <taxon>Araneidae</taxon>
        <taxon>Caerostris</taxon>
    </lineage>
</organism>
<name>A0AAV4R5X8_CAEEX</name>
<evidence type="ECO:0000313" key="1">
    <source>
        <dbReference type="EMBL" id="GIY16426.1"/>
    </source>
</evidence>
<accession>A0AAV4R5X8</accession>
<comment type="caution">
    <text evidence="1">The sequence shown here is derived from an EMBL/GenBank/DDBJ whole genome shotgun (WGS) entry which is preliminary data.</text>
</comment>
<dbReference type="Proteomes" id="UP001054945">
    <property type="component" value="Unassembled WGS sequence"/>
</dbReference>
<evidence type="ECO:0000313" key="2">
    <source>
        <dbReference type="Proteomes" id="UP001054945"/>
    </source>
</evidence>
<sequence length="119" mass="13403">MPLYESVISESVDIFEDSLNHVVNNLIDGLFTEMQLAALAFRKSTSFFLPPVFQAGPPDGRVILAEDIPSGGRSISSDLKGYEDEQDVPESLRNRPQKSMMILKVKILKNHHQRTREGF</sequence>
<keyword evidence="2" id="KW-1185">Reference proteome</keyword>
<reference evidence="1 2" key="1">
    <citation type="submission" date="2021-06" db="EMBL/GenBank/DDBJ databases">
        <title>Caerostris extrusa draft genome.</title>
        <authorList>
            <person name="Kono N."/>
            <person name="Arakawa K."/>
        </authorList>
    </citation>
    <scope>NUCLEOTIDE SEQUENCE [LARGE SCALE GENOMIC DNA]</scope>
</reference>